<keyword evidence="3" id="KW-0539">Nucleus</keyword>
<comment type="subcellular location">
    <subcellularLocation>
        <location evidence="1">Nucleus</location>
    </subcellularLocation>
</comment>
<dbReference type="GO" id="GO:0006281">
    <property type="term" value="P:DNA repair"/>
    <property type="evidence" value="ECO:0007669"/>
    <property type="project" value="InterPro"/>
</dbReference>
<name>A0A9P8PF25_9ASCO</name>
<evidence type="ECO:0008006" key="6">
    <source>
        <dbReference type="Google" id="ProtNLM"/>
    </source>
</evidence>
<dbReference type="InterPro" id="IPR013970">
    <property type="entry name" value="Rfa2"/>
</dbReference>
<keyword evidence="5" id="KW-1185">Reference proteome</keyword>
<comment type="caution">
    <text evidence="4">The sequence shown here is derived from an EMBL/GenBank/DDBJ whole genome shotgun (WGS) entry which is preliminary data.</text>
</comment>
<dbReference type="AlphaFoldDB" id="A0A9P8PF25"/>
<dbReference type="SUPFAM" id="SSF50249">
    <property type="entry name" value="Nucleic acid-binding proteins"/>
    <property type="match status" value="1"/>
</dbReference>
<dbReference type="EMBL" id="JAEUBF010001309">
    <property type="protein sequence ID" value="KAH3670269.1"/>
    <property type="molecule type" value="Genomic_DNA"/>
</dbReference>
<dbReference type="Gene3D" id="2.40.50.140">
    <property type="entry name" value="Nucleic acid-binding proteins"/>
    <property type="match status" value="1"/>
</dbReference>
<dbReference type="GO" id="GO:0031981">
    <property type="term" value="C:nuclear lumen"/>
    <property type="evidence" value="ECO:0007669"/>
    <property type="project" value="UniProtKB-ARBA"/>
</dbReference>
<evidence type="ECO:0000313" key="5">
    <source>
        <dbReference type="Proteomes" id="UP000769528"/>
    </source>
</evidence>
<organism evidence="4 5">
    <name type="scientific">Wickerhamomyces mucosus</name>
    <dbReference type="NCBI Taxonomy" id="1378264"/>
    <lineage>
        <taxon>Eukaryota</taxon>
        <taxon>Fungi</taxon>
        <taxon>Dikarya</taxon>
        <taxon>Ascomycota</taxon>
        <taxon>Saccharomycotina</taxon>
        <taxon>Saccharomycetes</taxon>
        <taxon>Phaffomycetales</taxon>
        <taxon>Wickerhamomycetaceae</taxon>
        <taxon>Wickerhamomyces</taxon>
    </lineage>
</organism>
<reference evidence="4" key="2">
    <citation type="submission" date="2021-01" db="EMBL/GenBank/DDBJ databases">
        <authorList>
            <person name="Schikora-Tamarit M.A."/>
        </authorList>
    </citation>
    <scope>NUCLEOTIDE SEQUENCE</scope>
    <source>
        <strain evidence="4">CBS6341</strain>
    </source>
</reference>
<proteinExistence type="inferred from homology"/>
<dbReference type="GO" id="GO:0006260">
    <property type="term" value="P:DNA replication"/>
    <property type="evidence" value="ECO:0007669"/>
    <property type="project" value="InterPro"/>
</dbReference>
<comment type="similarity">
    <text evidence="2">Belongs to the replication factor A protein 3 family.</text>
</comment>
<reference evidence="4" key="1">
    <citation type="journal article" date="2021" name="Open Biol.">
        <title>Shared evolutionary footprints suggest mitochondrial oxidative damage underlies multiple complex I losses in fungi.</title>
        <authorList>
            <person name="Schikora-Tamarit M.A."/>
            <person name="Marcet-Houben M."/>
            <person name="Nosek J."/>
            <person name="Gabaldon T."/>
        </authorList>
    </citation>
    <scope>NUCLEOTIDE SEQUENCE</scope>
    <source>
        <strain evidence="4">CBS6341</strain>
    </source>
</reference>
<evidence type="ECO:0000256" key="1">
    <source>
        <dbReference type="ARBA" id="ARBA00004123"/>
    </source>
</evidence>
<dbReference type="GO" id="GO:0006310">
    <property type="term" value="P:DNA recombination"/>
    <property type="evidence" value="ECO:0007669"/>
    <property type="project" value="InterPro"/>
</dbReference>
<evidence type="ECO:0000313" key="4">
    <source>
        <dbReference type="EMBL" id="KAH3670269.1"/>
    </source>
</evidence>
<sequence length="115" mass="13057">MNSDHLTPRVDGTLLQNFRNQTVRIVGRVDGLNDTQVTFYTPSYNADSTTIQLTYSPDLSFEKGYWYEIIGRVSDELSVRAIDVNFFGDNINEKAIAGLVHFAHRAAPELYLKEL</sequence>
<dbReference type="InterPro" id="IPR012340">
    <property type="entry name" value="NA-bd_OB-fold"/>
</dbReference>
<dbReference type="Proteomes" id="UP000769528">
    <property type="component" value="Unassembled WGS sequence"/>
</dbReference>
<dbReference type="OrthoDB" id="188186at2759"/>
<accession>A0A9P8PF25</accession>
<gene>
    <name evidence="4" type="ORF">WICMUC_004922</name>
</gene>
<dbReference type="Pfam" id="PF08661">
    <property type="entry name" value="Rep_fac-A_3"/>
    <property type="match status" value="1"/>
</dbReference>
<evidence type="ECO:0000256" key="3">
    <source>
        <dbReference type="ARBA" id="ARBA00023242"/>
    </source>
</evidence>
<dbReference type="GO" id="GO:0003677">
    <property type="term" value="F:DNA binding"/>
    <property type="evidence" value="ECO:0007669"/>
    <property type="project" value="InterPro"/>
</dbReference>
<evidence type="ECO:0000256" key="2">
    <source>
        <dbReference type="ARBA" id="ARBA00009761"/>
    </source>
</evidence>
<protein>
    <recommendedName>
        <fullName evidence="6">Replication factor A protein 3</fullName>
    </recommendedName>
</protein>